<evidence type="ECO:0000256" key="1">
    <source>
        <dbReference type="SAM" id="MobiDB-lite"/>
    </source>
</evidence>
<dbReference type="Pfam" id="PF01814">
    <property type="entry name" value="Hemerythrin"/>
    <property type="match status" value="1"/>
</dbReference>
<dbReference type="PANTHER" id="PTHR39966">
    <property type="entry name" value="BLL2471 PROTEIN-RELATED"/>
    <property type="match status" value="1"/>
</dbReference>
<name>A0A126SY40_9BACT</name>
<protein>
    <recommendedName>
        <fullName evidence="2">Hemerythrin-like domain-containing protein</fullName>
    </recommendedName>
</protein>
<dbReference type="EMBL" id="KU144973">
    <property type="protein sequence ID" value="AMK59203.1"/>
    <property type="molecule type" value="Genomic_DNA"/>
</dbReference>
<sequence length="214" mass="24430">MLAQEKSQPDKEKKSADDTAEEVSPAEDLMREHGVLDRLLLIYGEALVRLHNGKDFPPEVLAGGADLVRRFIEDYHEKLEEDYLFPRFEKAGKRVELVQVLRQQHQAGRRLTEAIKKRVTAAALKNADETKTLVESLHGFIRMYRPHAAREDTVLFPAFRSLVSSQEYDALGEEFEDKEHALFGEEGFAKVVDEVAQLEKTLGIYDLAQFTPQF</sequence>
<feature type="domain" description="Hemerythrin-like" evidence="2">
    <location>
        <begin position="25"/>
        <end position="158"/>
    </location>
</feature>
<feature type="compositionally biased region" description="Basic and acidic residues" evidence="1">
    <location>
        <begin position="7"/>
        <end position="17"/>
    </location>
</feature>
<dbReference type="GO" id="GO:0005886">
    <property type="term" value="C:plasma membrane"/>
    <property type="evidence" value="ECO:0007669"/>
    <property type="project" value="TreeGrafter"/>
</dbReference>
<dbReference type="PANTHER" id="PTHR39966:SF1">
    <property type="entry name" value="HEMERYTHRIN-LIKE DOMAIN-CONTAINING PROTEIN"/>
    <property type="match status" value="1"/>
</dbReference>
<accession>A0A126SY40</accession>
<dbReference type="Gene3D" id="1.20.120.520">
    <property type="entry name" value="nmb1532 protein domain like"/>
    <property type="match status" value="1"/>
</dbReference>
<organism evidence="3">
    <name type="scientific">uncultured bacterium UPO45</name>
    <dbReference type="NCBI Taxonomy" id="1776970"/>
    <lineage>
        <taxon>Bacteria</taxon>
        <taxon>environmental samples</taxon>
    </lineage>
</organism>
<feature type="region of interest" description="Disordered" evidence="1">
    <location>
        <begin position="1"/>
        <end position="28"/>
    </location>
</feature>
<reference evidence="3" key="1">
    <citation type="journal article" date="2016" name="Appl. Environ. Microbiol.">
        <title>Functional Metagenomics of a Biostimulated Petroleum-Contaminated Soil Reveals an Extraordinary Diversity of Extradiol Dioxygenases.</title>
        <authorList>
            <person name="Terron-Gonzalez L."/>
            <person name="Martin-Cabello G."/>
            <person name="Ferrer M."/>
            <person name="Santero E."/>
        </authorList>
    </citation>
    <scope>NUCLEOTIDE SEQUENCE</scope>
</reference>
<evidence type="ECO:0000259" key="2">
    <source>
        <dbReference type="Pfam" id="PF01814"/>
    </source>
</evidence>
<dbReference type="InterPro" id="IPR012312">
    <property type="entry name" value="Hemerythrin-like"/>
</dbReference>
<dbReference type="AlphaFoldDB" id="A0A126SY40"/>
<proteinExistence type="predicted"/>
<evidence type="ECO:0000313" key="3">
    <source>
        <dbReference type="EMBL" id="AMK59203.1"/>
    </source>
</evidence>
<dbReference type="CDD" id="cd12108">
    <property type="entry name" value="Hr-like"/>
    <property type="match status" value="1"/>
</dbReference>